<dbReference type="AlphaFoldDB" id="A0A0D2NJ51"/>
<name>A0A0D2NJ51_HYPSF</name>
<keyword evidence="2" id="KW-1185">Reference proteome</keyword>
<gene>
    <name evidence="1" type="ORF">HYPSUDRAFT_91214</name>
</gene>
<proteinExistence type="predicted"/>
<evidence type="ECO:0000313" key="2">
    <source>
        <dbReference type="Proteomes" id="UP000054270"/>
    </source>
</evidence>
<reference evidence="2" key="1">
    <citation type="submission" date="2014-04" db="EMBL/GenBank/DDBJ databases">
        <title>Evolutionary Origins and Diversification of the Mycorrhizal Mutualists.</title>
        <authorList>
            <consortium name="DOE Joint Genome Institute"/>
            <consortium name="Mycorrhizal Genomics Consortium"/>
            <person name="Kohler A."/>
            <person name="Kuo A."/>
            <person name="Nagy L.G."/>
            <person name="Floudas D."/>
            <person name="Copeland A."/>
            <person name="Barry K.W."/>
            <person name="Cichocki N."/>
            <person name="Veneault-Fourrey C."/>
            <person name="LaButti K."/>
            <person name="Lindquist E.A."/>
            <person name="Lipzen A."/>
            <person name="Lundell T."/>
            <person name="Morin E."/>
            <person name="Murat C."/>
            <person name="Riley R."/>
            <person name="Ohm R."/>
            <person name="Sun H."/>
            <person name="Tunlid A."/>
            <person name="Henrissat B."/>
            <person name="Grigoriev I.V."/>
            <person name="Hibbett D.S."/>
            <person name="Martin F."/>
        </authorList>
    </citation>
    <scope>NUCLEOTIDE SEQUENCE [LARGE SCALE GENOMIC DNA]</scope>
    <source>
        <strain evidence="2">FD-334 SS-4</strain>
    </source>
</reference>
<sequence>MRTLIALYQNALLNERIMGRGRCRLLRRQCRDGSWNGVRVKLLLASTELGIRVGSAEHRRLLCDLKRTWFSLFQSRSSSEMSRVEASYNMVLFLIESCTAGRLRPVKIELSIVCGSSEDMSGALQPRERCHEYEDRTWTNLSFVCATHHKGDPAN</sequence>
<dbReference type="EMBL" id="KN817618">
    <property type="protein sequence ID" value="KJA16606.1"/>
    <property type="molecule type" value="Genomic_DNA"/>
</dbReference>
<protein>
    <submittedName>
        <fullName evidence="1">Uncharacterized protein</fullName>
    </submittedName>
</protein>
<evidence type="ECO:0000313" key="1">
    <source>
        <dbReference type="EMBL" id="KJA16606.1"/>
    </source>
</evidence>
<accession>A0A0D2NJ51</accession>
<dbReference type="Proteomes" id="UP000054270">
    <property type="component" value="Unassembled WGS sequence"/>
</dbReference>
<organism evidence="1 2">
    <name type="scientific">Hypholoma sublateritium (strain FD-334 SS-4)</name>
    <dbReference type="NCBI Taxonomy" id="945553"/>
    <lineage>
        <taxon>Eukaryota</taxon>
        <taxon>Fungi</taxon>
        <taxon>Dikarya</taxon>
        <taxon>Basidiomycota</taxon>
        <taxon>Agaricomycotina</taxon>
        <taxon>Agaricomycetes</taxon>
        <taxon>Agaricomycetidae</taxon>
        <taxon>Agaricales</taxon>
        <taxon>Agaricineae</taxon>
        <taxon>Strophariaceae</taxon>
        <taxon>Hypholoma</taxon>
    </lineage>
</organism>